<protein>
    <submittedName>
        <fullName evidence="11">Kelch-like protein 29</fullName>
    </submittedName>
</protein>
<feature type="domain" description="BTB" evidence="10">
    <location>
        <begin position="16"/>
        <end position="94"/>
    </location>
</feature>
<dbReference type="PANTHER" id="PTHR46105:SF5">
    <property type="entry name" value="ZINC FINGER AND BTB DOMAIN-CONTAINING PROTEIN 44 ISOFORM X1"/>
    <property type="match status" value="1"/>
</dbReference>
<evidence type="ECO:0000256" key="2">
    <source>
        <dbReference type="ARBA" id="ARBA00022723"/>
    </source>
</evidence>
<dbReference type="InterPro" id="IPR000210">
    <property type="entry name" value="BTB/POZ_dom"/>
</dbReference>
<evidence type="ECO:0000256" key="6">
    <source>
        <dbReference type="ARBA" id="ARBA00023015"/>
    </source>
</evidence>
<evidence type="ECO:0000313" key="12">
    <source>
        <dbReference type="Proteomes" id="UP000031443"/>
    </source>
</evidence>
<dbReference type="AlphaFoldDB" id="M7BAQ8"/>
<keyword evidence="9" id="KW-0539">Nucleus</keyword>
<keyword evidence="7" id="KW-0238">DNA-binding</keyword>
<evidence type="ECO:0000256" key="4">
    <source>
        <dbReference type="ARBA" id="ARBA00022771"/>
    </source>
</evidence>
<dbReference type="Gene3D" id="3.30.710.10">
    <property type="entry name" value="Potassium Channel Kv1.1, Chain A"/>
    <property type="match status" value="1"/>
</dbReference>
<dbReference type="STRING" id="8469.M7BAQ8"/>
<dbReference type="PANTHER" id="PTHR46105">
    <property type="entry name" value="AGAP004733-PA"/>
    <property type="match status" value="1"/>
</dbReference>
<evidence type="ECO:0000256" key="9">
    <source>
        <dbReference type="ARBA" id="ARBA00023242"/>
    </source>
</evidence>
<sequence length="163" mass="18097">EMLKELNQQRRAKEFTDLKIIVEGKEFEVHQNVLASCSLYFKDLIKSRKLLMISHLKSFVTMSVYALTPTTFASTNGINTVDKYLLATGLPIVQGLNPAITECHKIPFKLLSALAQIVKGSLIIDSANAKTLLEAASKFQFHTFCKVCVSFLGLRDFSGLVSP</sequence>
<evidence type="ECO:0000256" key="5">
    <source>
        <dbReference type="ARBA" id="ARBA00022833"/>
    </source>
</evidence>
<dbReference type="SMART" id="SM00225">
    <property type="entry name" value="BTB"/>
    <property type="match status" value="1"/>
</dbReference>
<comment type="subcellular location">
    <subcellularLocation>
        <location evidence="1">Nucleus</location>
    </subcellularLocation>
</comment>
<organism evidence="11 12">
    <name type="scientific">Chelonia mydas</name>
    <name type="common">Green sea-turtle</name>
    <name type="synonym">Chelonia agassizi</name>
    <dbReference type="NCBI Taxonomy" id="8469"/>
    <lineage>
        <taxon>Eukaryota</taxon>
        <taxon>Metazoa</taxon>
        <taxon>Chordata</taxon>
        <taxon>Craniata</taxon>
        <taxon>Vertebrata</taxon>
        <taxon>Euteleostomi</taxon>
        <taxon>Archelosauria</taxon>
        <taxon>Testudinata</taxon>
        <taxon>Testudines</taxon>
        <taxon>Cryptodira</taxon>
        <taxon>Durocryptodira</taxon>
        <taxon>Americhelydia</taxon>
        <taxon>Chelonioidea</taxon>
        <taxon>Cheloniidae</taxon>
        <taxon>Chelonia</taxon>
    </lineage>
</organism>
<reference evidence="12" key="1">
    <citation type="journal article" date="2013" name="Nat. Genet.">
        <title>The draft genomes of soft-shell turtle and green sea turtle yield insights into the development and evolution of the turtle-specific body plan.</title>
        <authorList>
            <person name="Wang Z."/>
            <person name="Pascual-Anaya J."/>
            <person name="Zadissa A."/>
            <person name="Li W."/>
            <person name="Niimura Y."/>
            <person name="Huang Z."/>
            <person name="Li C."/>
            <person name="White S."/>
            <person name="Xiong Z."/>
            <person name="Fang D."/>
            <person name="Wang B."/>
            <person name="Ming Y."/>
            <person name="Chen Y."/>
            <person name="Zheng Y."/>
            <person name="Kuraku S."/>
            <person name="Pignatelli M."/>
            <person name="Herrero J."/>
            <person name="Beal K."/>
            <person name="Nozawa M."/>
            <person name="Li Q."/>
            <person name="Wang J."/>
            <person name="Zhang H."/>
            <person name="Yu L."/>
            <person name="Shigenobu S."/>
            <person name="Wang J."/>
            <person name="Liu J."/>
            <person name="Flicek P."/>
            <person name="Searle S."/>
            <person name="Wang J."/>
            <person name="Kuratani S."/>
            <person name="Yin Y."/>
            <person name="Aken B."/>
            <person name="Zhang G."/>
            <person name="Irie N."/>
        </authorList>
    </citation>
    <scope>NUCLEOTIDE SEQUENCE [LARGE SCALE GENOMIC DNA]</scope>
</reference>
<accession>M7BAQ8</accession>
<keyword evidence="12" id="KW-1185">Reference proteome</keyword>
<evidence type="ECO:0000256" key="1">
    <source>
        <dbReference type="ARBA" id="ARBA00004123"/>
    </source>
</evidence>
<keyword evidence="2" id="KW-0479">Metal-binding</keyword>
<name>M7BAQ8_CHEMY</name>
<dbReference type="EMBL" id="KB533134">
    <property type="protein sequence ID" value="EMP34244.1"/>
    <property type="molecule type" value="Genomic_DNA"/>
</dbReference>
<dbReference type="GO" id="GO:0008270">
    <property type="term" value="F:zinc ion binding"/>
    <property type="evidence" value="ECO:0007669"/>
    <property type="project" value="UniProtKB-KW"/>
</dbReference>
<keyword evidence="6" id="KW-0805">Transcription regulation</keyword>
<keyword evidence="3" id="KW-0677">Repeat</keyword>
<gene>
    <name evidence="11" type="ORF">UY3_08597</name>
</gene>
<evidence type="ECO:0000259" key="10">
    <source>
        <dbReference type="PROSITE" id="PS50097"/>
    </source>
</evidence>
<evidence type="ECO:0000256" key="8">
    <source>
        <dbReference type="ARBA" id="ARBA00023163"/>
    </source>
</evidence>
<evidence type="ECO:0000256" key="3">
    <source>
        <dbReference type="ARBA" id="ARBA00022737"/>
    </source>
</evidence>
<dbReference type="GO" id="GO:0000981">
    <property type="term" value="F:DNA-binding transcription factor activity, RNA polymerase II-specific"/>
    <property type="evidence" value="ECO:0007669"/>
    <property type="project" value="TreeGrafter"/>
</dbReference>
<dbReference type="Proteomes" id="UP000031443">
    <property type="component" value="Unassembled WGS sequence"/>
</dbReference>
<keyword evidence="4" id="KW-0863">Zinc-finger</keyword>
<keyword evidence="5" id="KW-0862">Zinc</keyword>
<proteinExistence type="predicted"/>
<evidence type="ECO:0000256" key="7">
    <source>
        <dbReference type="ARBA" id="ARBA00023125"/>
    </source>
</evidence>
<dbReference type="SUPFAM" id="SSF54695">
    <property type="entry name" value="POZ domain"/>
    <property type="match status" value="1"/>
</dbReference>
<dbReference type="InterPro" id="IPR011333">
    <property type="entry name" value="SKP1/BTB/POZ_sf"/>
</dbReference>
<keyword evidence="8" id="KW-0804">Transcription</keyword>
<feature type="non-terminal residue" evidence="11">
    <location>
        <position position="1"/>
    </location>
</feature>
<dbReference type="Pfam" id="PF00651">
    <property type="entry name" value="BTB"/>
    <property type="match status" value="1"/>
</dbReference>
<evidence type="ECO:0000313" key="11">
    <source>
        <dbReference type="EMBL" id="EMP34244.1"/>
    </source>
</evidence>
<dbReference type="GO" id="GO:0000978">
    <property type="term" value="F:RNA polymerase II cis-regulatory region sequence-specific DNA binding"/>
    <property type="evidence" value="ECO:0007669"/>
    <property type="project" value="TreeGrafter"/>
</dbReference>
<dbReference type="PROSITE" id="PS50097">
    <property type="entry name" value="BTB"/>
    <property type="match status" value="1"/>
</dbReference>
<dbReference type="InterPro" id="IPR050457">
    <property type="entry name" value="ZnFinger_BTB_dom_contain"/>
</dbReference>
<dbReference type="GO" id="GO:0005634">
    <property type="term" value="C:nucleus"/>
    <property type="evidence" value="ECO:0007669"/>
    <property type="project" value="UniProtKB-SubCell"/>
</dbReference>